<evidence type="ECO:0000313" key="2">
    <source>
        <dbReference type="Proteomes" id="UP000000844"/>
    </source>
</evidence>
<dbReference type="HOGENOM" id="CLU_2865659_0_0_11"/>
<dbReference type="AlphaFoldDB" id="D3PVN4"/>
<evidence type="ECO:0000313" key="1">
    <source>
        <dbReference type="EMBL" id="ADD43148.1"/>
    </source>
</evidence>
<evidence type="ECO:0008006" key="3">
    <source>
        <dbReference type="Google" id="ProtNLM"/>
    </source>
</evidence>
<dbReference type="KEGG" id="sna:Snas_3485"/>
<organism evidence="1 2">
    <name type="scientific">Stackebrandtia nassauensis (strain DSM 44728 / CIP 108903 / NRRL B-16338 / NBRC 102104 / LLR-40K-21)</name>
    <dbReference type="NCBI Taxonomy" id="446470"/>
    <lineage>
        <taxon>Bacteria</taxon>
        <taxon>Bacillati</taxon>
        <taxon>Actinomycetota</taxon>
        <taxon>Actinomycetes</taxon>
        <taxon>Glycomycetales</taxon>
        <taxon>Glycomycetaceae</taxon>
        <taxon>Stackebrandtia</taxon>
    </lineage>
</organism>
<dbReference type="STRING" id="446470.Snas_3485"/>
<sequence length="64" mass="7075">MSTATITRAWTDVEFRAGLSTEELELVEHPAGDLDAELRELYIHEATAQSTNCTKWTGSPNCCC</sequence>
<keyword evidence="2" id="KW-1185">Reference proteome</keyword>
<dbReference type="OrthoDB" id="3538673at2"/>
<gene>
    <name evidence="1" type="ordered locus">Snas_3485</name>
</gene>
<accession>D3PVN4</accession>
<dbReference type="RefSeq" id="WP_013018719.1">
    <property type="nucleotide sequence ID" value="NC_013947.1"/>
</dbReference>
<proteinExistence type="predicted"/>
<reference evidence="1 2" key="1">
    <citation type="journal article" date="2009" name="Stand. Genomic Sci.">
        <title>Complete genome sequence of Stackebrandtia nassauensis type strain (LLR-40K-21).</title>
        <authorList>
            <person name="Munk C."/>
            <person name="Lapidus A."/>
            <person name="Copeland A."/>
            <person name="Jando M."/>
            <person name="Mayilraj S."/>
            <person name="Glavina Del Rio T."/>
            <person name="Nolan M."/>
            <person name="Chen F."/>
            <person name="Lucas S."/>
            <person name="Tice H."/>
            <person name="Cheng J.F."/>
            <person name="Han C."/>
            <person name="Detter J.C."/>
            <person name="Bruce D."/>
            <person name="Goodwin L."/>
            <person name="Chain P."/>
            <person name="Pitluck S."/>
            <person name="Goker M."/>
            <person name="Ovchinikova G."/>
            <person name="Pati A."/>
            <person name="Ivanova N."/>
            <person name="Mavromatis K."/>
            <person name="Chen A."/>
            <person name="Palaniappan K."/>
            <person name="Land M."/>
            <person name="Hauser L."/>
            <person name="Chang Y.J."/>
            <person name="Jeffries C.D."/>
            <person name="Bristow J."/>
            <person name="Eisen J.A."/>
            <person name="Markowitz V."/>
            <person name="Hugenholtz P."/>
            <person name="Kyrpides N.C."/>
            <person name="Klenk H.P."/>
        </authorList>
    </citation>
    <scope>NUCLEOTIDE SEQUENCE [LARGE SCALE GENOMIC DNA]</scope>
    <source>
        <strain evidence="2">DSM 44728 / CIP 108903 / NRRL B-16338 / NBRC 102104 / LLR-40K-21</strain>
    </source>
</reference>
<dbReference type="Proteomes" id="UP000000844">
    <property type="component" value="Chromosome"/>
</dbReference>
<dbReference type="EMBL" id="CP001778">
    <property type="protein sequence ID" value="ADD43148.1"/>
    <property type="molecule type" value="Genomic_DNA"/>
</dbReference>
<protein>
    <recommendedName>
        <fullName evidence="3">Mersacidin/lichenicidin family type 2 lantibiotic</fullName>
    </recommendedName>
</protein>
<name>D3PVN4_STANL</name>